<evidence type="ECO:0000256" key="8">
    <source>
        <dbReference type="ARBA" id="ARBA00023306"/>
    </source>
</evidence>
<dbReference type="Gene3D" id="1.10.418.10">
    <property type="entry name" value="Calponin-like domain"/>
    <property type="match status" value="1"/>
</dbReference>
<evidence type="ECO:0000256" key="4">
    <source>
        <dbReference type="ARBA" id="ARBA00022618"/>
    </source>
</evidence>
<keyword evidence="7" id="KW-0206">Cytoskeleton</keyword>
<dbReference type="InterPro" id="IPR001715">
    <property type="entry name" value="CH_dom"/>
</dbReference>
<keyword evidence="5 9" id="KW-0493">Microtubule</keyword>
<dbReference type="PROSITE" id="PS51230">
    <property type="entry name" value="EB1_C"/>
    <property type="match status" value="1"/>
</dbReference>
<dbReference type="Pfam" id="PF03271">
    <property type="entry name" value="EB1"/>
    <property type="match status" value="1"/>
</dbReference>
<feature type="domain" description="EB1 C-terminal" evidence="12">
    <location>
        <begin position="208"/>
        <end position="285"/>
    </location>
</feature>
<dbReference type="EMBL" id="JBANRG010000031">
    <property type="protein sequence ID" value="KAK7451175.1"/>
    <property type="molecule type" value="Genomic_DNA"/>
</dbReference>
<evidence type="ECO:0000256" key="5">
    <source>
        <dbReference type="ARBA" id="ARBA00022701"/>
    </source>
</evidence>
<evidence type="ECO:0000259" key="12">
    <source>
        <dbReference type="PROSITE" id="PS51230"/>
    </source>
</evidence>
<keyword evidence="6" id="KW-0498">Mitosis</keyword>
<accession>A0ABR1J5A8</accession>
<reference evidence="13 14" key="1">
    <citation type="submission" date="2024-01" db="EMBL/GenBank/DDBJ databases">
        <title>A draft genome for the cacao thread blight pathogen Marasmiellus scandens.</title>
        <authorList>
            <person name="Baruah I.K."/>
            <person name="Leung J."/>
            <person name="Bukari Y."/>
            <person name="Amoako-Attah I."/>
            <person name="Meinhardt L.W."/>
            <person name="Bailey B.A."/>
            <person name="Cohen S.P."/>
        </authorList>
    </citation>
    <scope>NUCLEOTIDE SEQUENCE [LARGE SCALE GENOMIC DNA]</scope>
    <source>
        <strain evidence="13 14">GH-19</strain>
    </source>
</reference>
<keyword evidence="8" id="KW-0131">Cell cycle</keyword>
<protein>
    <submittedName>
        <fullName evidence="13">Microtubule integrity protein mal3</fullName>
    </submittedName>
</protein>
<evidence type="ECO:0000259" key="11">
    <source>
        <dbReference type="PROSITE" id="PS50021"/>
    </source>
</evidence>
<organism evidence="13 14">
    <name type="scientific">Marasmiellus scandens</name>
    <dbReference type="NCBI Taxonomy" id="2682957"/>
    <lineage>
        <taxon>Eukaryota</taxon>
        <taxon>Fungi</taxon>
        <taxon>Dikarya</taxon>
        <taxon>Basidiomycota</taxon>
        <taxon>Agaricomycotina</taxon>
        <taxon>Agaricomycetes</taxon>
        <taxon>Agaricomycetidae</taxon>
        <taxon>Agaricales</taxon>
        <taxon>Marasmiineae</taxon>
        <taxon>Omphalotaceae</taxon>
        <taxon>Marasmiellus</taxon>
    </lineage>
</organism>
<evidence type="ECO:0000256" key="2">
    <source>
        <dbReference type="ARBA" id="ARBA00010729"/>
    </source>
</evidence>
<dbReference type="PROSITE" id="PS50021">
    <property type="entry name" value="CH"/>
    <property type="match status" value="1"/>
</dbReference>
<keyword evidence="4" id="KW-0132">Cell division</keyword>
<comment type="caution">
    <text evidence="13">The sequence shown here is derived from an EMBL/GenBank/DDBJ whole genome shotgun (WGS) entry which is preliminary data.</text>
</comment>
<keyword evidence="3" id="KW-0963">Cytoplasm</keyword>
<comment type="subcellular location">
    <subcellularLocation>
        <location evidence="1">Cytoplasm</location>
        <location evidence="1">Cytoskeleton</location>
    </subcellularLocation>
</comment>
<dbReference type="InterPro" id="IPR027328">
    <property type="entry name" value="MAPRE"/>
</dbReference>
<evidence type="ECO:0000256" key="7">
    <source>
        <dbReference type="ARBA" id="ARBA00023212"/>
    </source>
</evidence>
<dbReference type="Gene3D" id="1.20.5.1430">
    <property type="match status" value="1"/>
</dbReference>
<dbReference type="PANTHER" id="PTHR10623">
    <property type="entry name" value="MICROTUBULE-ASSOCIATED PROTEIN RP/EB FAMILY MEMBER"/>
    <property type="match status" value="1"/>
</dbReference>
<dbReference type="InterPro" id="IPR036872">
    <property type="entry name" value="CH_dom_sf"/>
</dbReference>
<dbReference type="InterPro" id="IPR036133">
    <property type="entry name" value="EB1_C_sf"/>
</dbReference>
<evidence type="ECO:0000256" key="6">
    <source>
        <dbReference type="ARBA" id="ARBA00022776"/>
    </source>
</evidence>
<proteinExistence type="inferred from homology"/>
<feature type="region of interest" description="Disordered" evidence="10">
    <location>
        <begin position="116"/>
        <end position="211"/>
    </location>
</feature>
<dbReference type="Pfam" id="PF00307">
    <property type="entry name" value="CH"/>
    <property type="match status" value="1"/>
</dbReference>
<dbReference type="SUPFAM" id="SSF47576">
    <property type="entry name" value="Calponin-homology domain, CH-domain"/>
    <property type="match status" value="1"/>
</dbReference>
<dbReference type="InterPro" id="IPR004953">
    <property type="entry name" value="EB1_C"/>
</dbReference>
<sequence length="285" mass="31164">MTSRVDLLEWLNDLLQIHYTKIEQCGTGAAYCQIFDSIYGDVQLNKVNWKAQHEYQYIANFKVLQSAFTSKKVDKPIPIERLVKCRMQDNLEFLQWMKRYWDQTYHQANEYDPLARRGGTNISMGGAPPPKSGSKSNARLAPSSAASAGGKWSSGASVAGSETTSGSGRSGSRTAFSPFSMATTASSASMSRGPSRASSRSGYSAAGAGGADVKKVKELKEHVEQLSASAETMRVERDFYFNKLRDVEDIVTGVLEGGASEGTEERILETLKKIQGILYAGDEQQ</sequence>
<dbReference type="Proteomes" id="UP001498398">
    <property type="component" value="Unassembled WGS sequence"/>
</dbReference>
<evidence type="ECO:0000256" key="10">
    <source>
        <dbReference type="SAM" id="MobiDB-lite"/>
    </source>
</evidence>
<evidence type="ECO:0000256" key="9">
    <source>
        <dbReference type="PROSITE-ProRule" id="PRU00576"/>
    </source>
</evidence>
<feature type="compositionally biased region" description="Low complexity" evidence="10">
    <location>
        <begin position="136"/>
        <end position="206"/>
    </location>
</feature>
<keyword evidence="14" id="KW-1185">Reference proteome</keyword>
<evidence type="ECO:0000313" key="13">
    <source>
        <dbReference type="EMBL" id="KAK7451175.1"/>
    </source>
</evidence>
<evidence type="ECO:0000256" key="1">
    <source>
        <dbReference type="ARBA" id="ARBA00004245"/>
    </source>
</evidence>
<gene>
    <name evidence="13" type="primary">BIM1_1</name>
    <name evidence="13" type="ORF">VKT23_012506</name>
</gene>
<name>A0ABR1J5A8_9AGAR</name>
<feature type="domain" description="Calponin-homology (CH)" evidence="11">
    <location>
        <begin position="1"/>
        <end position="102"/>
    </location>
</feature>
<evidence type="ECO:0000256" key="3">
    <source>
        <dbReference type="ARBA" id="ARBA00022490"/>
    </source>
</evidence>
<comment type="similarity">
    <text evidence="2">Belongs to the MAPRE family.</text>
</comment>
<evidence type="ECO:0000313" key="14">
    <source>
        <dbReference type="Proteomes" id="UP001498398"/>
    </source>
</evidence>
<dbReference type="SUPFAM" id="SSF140612">
    <property type="entry name" value="EB1 dimerisation domain-like"/>
    <property type="match status" value="1"/>
</dbReference>